<evidence type="ECO:0000313" key="4">
    <source>
        <dbReference type="Proteomes" id="UP000199055"/>
    </source>
</evidence>
<keyword evidence="2" id="KW-0472">Membrane</keyword>
<dbReference type="Proteomes" id="UP000199055">
    <property type="component" value="Unassembled WGS sequence"/>
</dbReference>
<evidence type="ECO:0000256" key="2">
    <source>
        <dbReference type="SAM" id="Phobius"/>
    </source>
</evidence>
<sequence>MPGDASRTPGSATKTRQPGPLGRAYRTAKANPGALLVVLAILGCAAWWLWPLAAFVLGR</sequence>
<dbReference type="AlphaFoldDB" id="A0A1H9EQM5"/>
<organism evidence="3 4">
    <name type="scientific">Streptomyces radiopugnans</name>
    <dbReference type="NCBI Taxonomy" id="403935"/>
    <lineage>
        <taxon>Bacteria</taxon>
        <taxon>Bacillati</taxon>
        <taxon>Actinomycetota</taxon>
        <taxon>Actinomycetes</taxon>
        <taxon>Kitasatosporales</taxon>
        <taxon>Streptomycetaceae</taxon>
        <taxon>Streptomyces</taxon>
    </lineage>
</organism>
<evidence type="ECO:0000256" key="1">
    <source>
        <dbReference type="SAM" id="MobiDB-lite"/>
    </source>
</evidence>
<protein>
    <submittedName>
        <fullName evidence="3">Uncharacterized protein</fullName>
    </submittedName>
</protein>
<accession>A0A1H9EQM5</accession>
<dbReference type="RefSeq" id="WP_093659023.1">
    <property type="nucleotide sequence ID" value="NZ_FOET01000005.1"/>
</dbReference>
<gene>
    <name evidence="3" type="ORF">SAMN05216481_105252</name>
</gene>
<keyword evidence="2" id="KW-1133">Transmembrane helix</keyword>
<feature type="transmembrane region" description="Helical" evidence="2">
    <location>
        <begin position="34"/>
        <end position="57"/>
    </location>
</feature>
<keyword evidence="4" id="KW-1185">Reference proteome</keyword>
<reference evidence="3 4" key="1">
    <citation type="submission" date="2016-10" db="EMBL/GenBank/DDBJ databases">
        <authorList>
            <person name="de Groot N.N."/>
        </authorList>
    </citation>
    <scope>NUCLEOTIDE SEQUENCE [LARGE SCALE GENOMIC DNA]</scope>
    <source>
        <strain evidence="3 4">CGMCC 4.3519</strain>
    </source>
</reference>
<name>A0A1H9EQM5_9ACTN</name>
<feature type="region of interest" description="Disordered" evidence="1">
    <location>
        <begin position="1"/>
        <end position="25"/>
    </location>
</feature>
<proteinExistence type="predicted"/>
<evidence type="ECO:0000313" key="3">
    <source>
        <dbReference type="EMBL" id="SEQ27991.1"/>
    </source>
</evidence>
<keyword evidence="2" id="KW-0812">Transmembrane</keyword>
<dbReference type="EMBL" id="FOET01000005">
    <property type="protein sequence ID" value="SEQ27991.1"/>
    <property type="molecule type" value="Genomic_DNA"/>
</dbReference>
<dbReference type="STRING" id="403935.SAMN05216481_105252"/>